<name>A0AAP0DLX0_9ASTR</name>
<feature type="region of interest" description="Disordered" evidence="9">
    <location>
        <begin position="2278"/>
        <end position="2300"/>
    </location>
</feature>
<feature type="binding site" evidence="7">
    <location>
        <begin position="302"/>
        <end position="309"/>
    </location>
    <ligand>
        <name>ATP</name>
        <dbReference type="ChEBI" id="CHEBI:30616"/>
    </ligand>
</feature>
<gene>
    <name evidence="11" type="ORF">SSX86_005621</name>
</gene>
<dbReference type="Pfam" id="PF00225">
    <property type="entry name" value="Kinesin"/>
    <property type="match status" value="1"/>
</dbReference>
<dbReference type="SUPFAM" id="SSF52540">
    <property type="entry name" value="P-loop containing nucleoside triphosphate hydrolases"/>
    <property type="match status" value="1"/>
</dbReference>
<dbReference type="Gene3D" id="3.40.850.10">
    <property type="entry name" value="Kinesin motor domain"/>
    <property type="match status" value="1"/>
</dbReference>
<feature type="compositionally biased region" description="Polar residues" evidence="9">
    <location>
        <begin position="142"/>
        <end position="160"/>
    </location>
</feature>
<reference evidence="11 12" key="1">
    <citation type="submission" date="2024-04" db="EMBL/GenBank/DDBJ databases">
        <title>The reference genome of an endangered Asteraceae, Deinandra increscens subsp. villosa, native to the Central Coast of California.</title>
        <authorList>
            <person name="Guilliams M."/>
            <person name="Hasenstab-Lehman K."/>
            <person name="Meyer R."/>
            <person name="Mcevoy S."/>
        </authorList>
    </citation>
    <scope>NUCLEOTIDE SEQUENCE [LARGE SCALE GENOMIC DNA]</scope>
    <source>
        <tissue evidence="11">Leaf</tissue>
    </source>
</reference>
<dbReference type="EMBL" id="JBCNJP010000007">
    <property type="protein sequence ID" value="KAK9077284.1"/>
    <property type="molecule type" value="Genomic_DNA"/>
</dbReference>
<dbReference type="GO" id="GO:0008017">
    <property type="term" value="F:microtubule binding"/>
    <property type="evidence" value="ECO:0007669"/>
    <property type="project" value="InterPro"/>
</dbReference>
<dbReference type="SMART" id="SM00129">
    <property type="entry name" value="KISc"/>
    <property type="match status" value="1"/>
</dbReference>
<evidence type="ECO:0000313" key="11">
    <source>
        <dbReference type="EMBL" id="KAK9077284.1"/>
    </source>
</evidence>
<evidence type="ECO:0000256" key="5">
    <source>
        <dbReference type="ARBA" id="ARBA00023175"/>
    </source>
</evidence>
<feature type="coiled-coil region" evidence="8">
    <location>
        <begin position="757"/>
        <end position="844"/>
    </location>
</feature>
<dbReference type="Proteomes" id="UP001408789">
    <property type="component" value="Unassembled WGS sequence"/>
</dbReference>
<feature type="domain" description="Kinesin motor" evidence="10">
    <location>
        <begin position="221"/>
        <end position="558"/>
    </location>
</feature>
<dbReference type="InterPro" id="IPR001752">
    <property type="entry name" value="Kinesin_motor_dom"/>
</dbReference>
<dbReference type="PANTHER" id="PTHR37739">
    <property type="entry name" value="KINESIN-LIKE PROTEIN KIN-12D"/>
    <property type="match status" value="1"/>
</dbReference>
<feature type="compositionally biased region" description="Low complexity" evidence="9">
    <location>
        <begin position="34"/>
        <end position="45"/>
    </location>
</feature>
<feature type="coiled-coil region" evidence="8">
    <location>
        <begin position="1862"/>
        <end position="2077"/>
    </location>
</feature>
<evidence type="ECO:0000256" key="3">
    <source>
        <dbReference type="ARBA" id="ARBA00022840"/>
    </source>
</evidence>
<feature type="coiled-coil region" evidence="8">
    <location>
        <begin position="648"/>
        <end position="675"/>
    </location>
</feature>
<accession>A0AAP0DLX0</accession>
<evidence type="ECO:0000256" key="7">
    <source>
        <dbReference type="PROSITE-ProRule" id="PRU00283"/>
    </source>
</evidence>
<evidence type="ECO:0000313" key="12">
    <source>
        <dbReference type="Proteomes" id="UP001408789"/>
    </source>
</evidence>
<dbReference type="GO" id="GO:0005874">
    <property type="term" value="C:microtubule"/>
    <property type="evidence" value="ECO:0007669"/>
    <property type="project" value="UniProtKB-KW"/>
</dbReference>
<dbReference type="InterPro" id="IPR044986">
    <property type="entry name" value="KIF15/KIN-12"/>
</dbReference>
<comment type="similarity">
    <text evidence="6">Belongs to the TRAFAC class myosin-kinesin ATPase superfamily. Kinesin family. KIN-12 subfamily.</text>
</comment>
<feature type="coiled-coil region" evidence="8">
    <location>
        <begin position="1021"/>
        <end position="1143"/>
    </location>
</feature>
<feature type="coiled-coil region" evidence="8">
    <location>
        <begin position="2317"/>
        <end position="2351"/>
    </location>
</feature>
<feature type="coiled-coil region" evidence="8">
    <location>
        <begin position="1446"/>
        <end position="1498"/>
    </location>
</feature>
<feature type="region of interest" description="Disordered" evidence="9">
    <location>
        <begin position="1"/>
        <end position="112"/>
    </location>
</feature>
<feature type="compositionally biased region" description="Polar residues" evidence="9">
    <location>
        <begin position="46"/>
        <end position="61"/>
    </location>
</feature>
<feature type="region of interest" description="Disordered" evidence="9">
    <location>
        <begin position="142"/>
        <end position="179"/>
    </location>
</feature>
<keyword evidence="3 7" id="KW-0067">ATP-binding</keyword>
<evidence type="ECO:0000256" key="6">
    <source>
        <dbReference type="ARBA" id="ARBA00034488"/>
    </source>
</evidence>
<evidence type="ECO:0000256" key="1">
    <source>
        <dbReference type="ARBA" id="ARBA00022701"/>
    </source>
</evidence>
<keyword evidence="2 7" id="KW-0547">Nucleotide-binding</keyword>
<feature type="coiled-coil region" evidence="8">
    <location>
        <begin position="1231"/>
        <end position="1339"/>
    </location>
</feature>
<dbReference type="GO" id="GO:0003777">
    <property type="term" value="F:microtubule motor activity"/>
    <property type="evidence" value="ECO:0007669"/>
    <property type="project" value="InterPro"/>
</dbReference>
<feature type="coiled-coil region" evidence="8">
    <location>
        <begin position="2418"/>
        <end position="2452"/>
    </location>
</feature>
<evidence type="ECO:0000256" key="9">
    <source>
        <dbReference type="SAM" id="MobiDB-lite"/>
    </source>
</evidence>
<dbReference type="InterPro" id="IPR036961">
    <property type="entry name" value="Kinesin_motor_dom_sf"/>
</dbReference>
<dbReference type="InterPro" id="IPR027417">
    <property type="entry name" value="P-loop_NTPase"/>
</dbReference>
<evidence type="ECO:0000256" key="8">
    <source>
        <dbReference type="SAM" id="Coils"/>
    </source>
</evidence>
<evidence type="ECO:0000256" key="2">
    <source>
        <dbReference type="ARBA" id="ARBA00022741"/>
    </source>
</evidence>
<feature type="compositionally biased region" description="Low complexity" evidence="9">
    <location>
        <begin position="2642"/>
        <end position="2655"/>
    </location>
</feature>
<dbReference type="PROSITE" id="PS00411">
    <property type="entry name" value="KINESIN_MOTOR_1"/>
    <property type="match status" value="1"/>
</dbReference>
<feature type="coiled-coil region" evidence="8">
    <location>
        <begin position="565"/>
        <end position="592"/>
    </location>
</feature>
<keyword evidence="5 7" id="KW-0505">Motor protein</keyword>
<dbReference type="PRINTS" id="PR00380">
    <property type="entry name" value="KINESINHEAVY"/>
</dbReference>
<dbReference type="FunFam" id="3.40.850.10:FF:000033">
    <property type="entry name" value="Kinesin-like protein KIN-12E"/>
    <property type="match status" value="1"/>
</dbReference>
<evidence type="ECO:0000259" key="10">
    <source>
        <dbReference type="PROSITE" id="PS50067"/>
    </source>
</evidence>
<organism evidence="11 12">
    <name type="scientific">Deinandra increscens subsp. villosa</name>
    <dbReference type="NCBI Taxonomy" id="3103831"/>
    <lineage>
        <taxon>Eukaryota</taxon>
        <taxon>Viridiplantae</taxon>
        <taxon>Streptophyta</taxon>
        <taxon>Embryophyta</taxon>
        <taxon>Tracheophyta</taxon>
        <taxon>Spermatophyta</taxon>
        <taxon>Magnoliopsida</taxon>
        <taxon>eudicotyledons</taxon>
        <taxon>Gunneridae</taxon>
        <taxon>Pentapetalae</taxon>
        <taxon>asterids</taxon>
        <taxon>campanulids</taxon>
        <taxon>Asterales</taxon>
        <taxon>Asteraceae</taxon>
        <taxon>Asteroideae</taxon>
        <taxon>Heliantheae alliance</taxon>
        <taxon>Madieae</taxon>
        <taxon>Madiinae</taxon>
        <taxon>Deinandra</taxon>
    </lineage>
</organism>
<proteinExistence type="inferred from homology"/>
<feature type="compositionally biased region" description="Polar residues" evidence="9">
    <location>
        <begin position="2278"/>
        <end position="2288"/>
    </location>
</feature>
<dbReference type="GO" id="GO:0007018">
    <property type="term" value="P:microtubule-based movement"/>
    <property type="evidence" value="ECO:0007669"/>
    <property type="project" value="InterPro"/>
</dbReference>
<keyword evidence="4 8" id="KW-0175">Coiled coil</keyword>
<protein>
    <recommendedName>
        <fullName evidence="10">Kinesin motor domain-containing protein</fullName>
    </recommendedName>
</protein>
<keyword evidence="1" id="KW-0493">Microtubule</keyword>
<dbReference type="InterPro" id="IPR019821">
    <property type="entry name" value="Kinesin_motor_CS"/>
</dbReference>
<feature type="coiled-coil region" evidence="8">
    <location>
        <begin position="2116"/>
        <end position="2277"/>
    </location>
</feature>
<feature type="compositionally biased region" description="Basic and acidic residues" evidence="9">
    <location>
        <begin position="71"/>
        <end position="87"/>
    </location>
</feature>
<feature type="region of interest" description="Disordered" evidence="9">
    <location>
        <begin position="2633"/>
        <end position="2655"/>
    </location>
</feature>
<feature type="coiled-coil region" evidence="8">
    <location>
        <begin position="2549"/>
        <end position="2619"/>
    </location>
</feature>
<sequence length="2655" mass="302620">MLRDYKLLRRNSGKSPNLDEPENVPVNGKLHEASVVSQMSSDSSSRPPLNTIQEAVQNPSKHGQELGFKVTKADRTPTKVDGSKHPESVMPMRTPEKQGGVARGRFGWGSDSRNEGKIGNVVLNTNTNTPRSCRTVGRAISSGYSEGNSIQNTPTKSVNKPPNPGLLHGGSAKPPAGGGVRSYGSVAALSRGSPNTYTTVNTVEVPHFDLKEDPSFWMDHSVQVLIRIRPLNNMELNSHGYSRCLKQESAQRVTFVGHPETRFTFDHVACETIDQETLFRMAGLPMVENCLSGYNSCIFAYGQTGSGKTHTMLGEINELEIKPSPYRGMTPRMFEFLFARIVAEEESRVDERLTYNCKCSFLEIYNEQITDLLDPSSTNLQLREDVKKGVYVENLTEIDVHTVGDILRLLSRGSANRRVAATNMNRESSRSHCVFTCVIESRWEKDSTSNLRFARLNLVDLAGSERQKTSGAEGERLKEAANINKSLSTLGHVIMVLVDGANARIRHIPYRDSRLTFLLQDSLGGNSKTMIIANVSPSTCSATETLNTLKFAQRAKLIQNNAVVNEDASGDVMALQHQIQLLKEELAILKKQNVSRALTFGPKVIEETREEHKNDFDNVLGHENKVLRVSSKQLKSLENSLTGALRREQMSETAIKELEAEIEQLNRLVRQREEDNKCTKMMLKFREDKIQKMESVLAGSMPADSYLLDENNMLSEEIQMLRAKVDRNPEVTRFALENIRLLEQLRRFQDFYEEGEREMLLNEVSELRNQLVLALDENSKQDGHMPNEAPHDTKENTSLQLELEKSHEELEKCKNNLNSCLEQNAKLCREIEDLNALLEKKSRVHEHDVGIEVKKESILEASSLGNRSLHAIPKTPETHVEHSEEVVDMQLDESMRLSHTLVKNDETPAKYIEEVINLQLKVDILDMILKEECLSRGEIQEKYFLIRRQYKDLKDELKEARSVIEALETQQLISINELEDLRDCNNRFSKELHEKELKIISLNDKIINQESMHLPSSSNEAECVQEKMNKMKDSLEKARRTNKWYKTERECNATNEEEMDEVRKQAEAETAEVIVCLQEEINSLQEQLHDSSIKETEVIQELAVLQTKLTAMTESNEALRESYEEKEKELNLLTNEIQEVLTTGHEALEDALNDLDDVTICEQLQTITRSIFEKDSRIKELNLCLEDAKHKGTEMEGMLRSLKGATLVMSEAHQQDCSEKDQVISQLSAQLSEKSCVINQLNNAIKEKEQETMKISACATGALVIVNRFSEIKDGFLKALTQKETELEELKKTHKVQTCRSSRDVNRRDDTIILLKKELETALESLNGVKTEMARLRSEKEVIRISEKQSRQSIEVLVPQILALQAIVDNFEKHIEVAIVSLDHKIQTVEGLLQESCKSCHEKRKLYEHELMNDKVNAAQQAAEASCVYAKFTEAQYTIKEADIMINELLIANETMKLDIKAMKKKEVTLINERDMILQRFESDTSGMKKEIEELEGMIFQIHSIVDQDLMPIASDFFCIKARIQDSSKLIQSWIEDIWSEIIAKDCIVSVLRVCHMGILLEMVTGLNAENGLLYHGLCESSSLVSQLREHNCKSRNELEMCRIVQGKLLADIKSSFDRVSKGSKDTDILSVRLASFEEKILNLQVLEEAMVERSKCMGSELSAIVKELDTMDKDEELRNLEEKFMVDLLDKDIELIILLEKLKEEDSQRQDLEKENKNMCMVFEKFKEDMKVDIRLKDSILVDKETEVVFLHEKVKEKESQILENSQILERLSCEFKEELEIKDMELRNMRLHEEDMKSALKQHEAFSDLSSKECVNLMSTMDKEANDVFSLLSERVLSLEQRFEEINGSTEKLSMCIEEIECLENNAKVLISENLNLHSEMERKEAVLDGLKASFEVLEGELLLLQESSSKKQDQKAEIEEMKASVEVLISEKSNLQSEMERKEAVLEGLKASLEVLEGELLLFQESSSNKQDQKAEIEELKASLEVLEDELNENNVKRQVLESQLKEKVAINAMLEADVSREGDLVKSLFSEIEKLTESVKDALKAKEMCEVELVETTKANESLEMDLVQVESDLFEMKKLVESRTIDLKSVSCKMDNLHTQFLEVRKELEMAQALAEENEAIATEAKQMAETSRLYAEEKEEEVKLYEKSVEELEFIVNALENQVDMVKGEAEKQRLQREELEVEFQAFKQQIHTVQSIDSDIKRLLNEKENCLQEVLQRVQILEKEIASKDSEILQHKAHITELNLHAEAQAREYKQTFKTLEALADQVKSDNSAPLISNSPSKKLEKNASRTRGSGSPFKCIGIGLVQQMKSERDEELAAAKHKIEELEALAANRQKEIFALNSKLAMSGSMTHDVLRDLLGIKLDMTAYSSLVNGHEEVNKPAQIHNAEVQFKEEEVIMLKKQLNGLSHRKKRVNRKASQWLEEIERKQGEMIAAQVALEQLRQRDRLLSTENEMFKTEIGNHKKKVIELETEVTKLSGQQNLQQRIHHHTKIKEENNALKTQNEELSRKLRRIDVMFNRVKGELANLRSADGKNAYCVETELQLVQNLKETEEERDQLARKLAALCTSILKAAGVTEPTSDVSITMAEEALEKFQNRVAALQREVHDLQYKNRISNERARLSELMPQVSDENSRSSTRSPFLSSLDR</sequence>
<dbReference type="PANTHER" id="PTHR37739:SF8">
    <property type="entry name" value="KINESIN-LIKE PROTEIN KIN-12D"/>
    <property type="match status" value="1"/>
</dbReference>
<feature type="coiled-coil region" evidence="8">
    <location>
        <begin position="2497"/>
        <end position="2524"/>
    </location>
</feature>
<dbReference type="PROSITE" id="PS50067">
    <property type="entry name" value="KINESIN_MOTOR_2"/>
    <property type="match status" value="1"/>
</dbReference>
<evidence type="ECO:0000256" key="4">
    <source>
        <dbReference type="ARBA" id="ARBA00023054"/>
    </source>
</evidence>
<keyword evidence="12" id="KW-1185">Reference proteome</keyword>
<dbReference type="GO" id="GO:0005524">
    <property type="term" value="F:ATP binding"/>
    <property type="evidence" value="ECO:0007669"/>
    <property type="project" value="UniProtKB-UniRule"/>
</dbReference>
<comment type="caution">
    <text evidence="11">The sequence shown here is derived from an EMBL/GenBank/DDBJ whole genome shotgun (WGS) entry which is preliminary data.</text>
</comment>